<dbReference type="GO" id="GO:0009073">
    <property type="term" value="P:aromatic amino acid family biosynthetic process"/>
    <property type="evidence" value="ECO:0007669"/>
    <property type="project" value="UniProtKB-KW"/>
</dbReference>
<reference evidence="6" key="1">
    <citation type="submission" date="2017-04" db="EMBL/GenBank/DDBJ databases">
        <title>Function of individual gut microbiota members based on whole genome sequencing of pure cultures obtained from chicken caecum.</title>
        <authorList>
            <person name="Medvecky M."/>
            <person name="Cejkova D."/>
            <person name="Polansky O."/>
            <person name="Karasova D."/>
            <person name="Kubasova T."/>
            <person name="Cizek A."/>
            <person name="Rychlik I."/>
        </authorList>
    </citation>
    <scope>NUCLEOTIDE SEQUENCE [LARGE SCALE GENOMIC DNA]</scope>
    <source>
        <strain evidence="6">An178</strain>
    </source>
</reference>
<dbReference type="PANTHER" id="PTHR43699:SF1">
    <property type="entry name" value="3-DEHYDROQUINATE DEHYDRATASE"/>
    <property type="match status" value="1"/>
</dbReference>
<dbReference type="EMBL" id="NFKM01000014">
    <property type="protein sequence ID" value="OUP59370.1"/>
    <property type="molecule type" value="Genomic_DNA"/>
</dbReference>
<comment type="similarity">
    <text evidence="4">Belongs to the type-I 3-dehydroquinase family.</text>
</comment>
<evidence type="ECO:0000256" key="4">
    <source>
        <dbReference type="HAMAP-Rule" id="MF_00214"/>
    </source>
</evidence>
<organism evidence="5 6">
    <name type="scientific">Faecalitalea cylindroides</name>
    <dbReference type="NCBI Taxonomy" id="39483"/>
    <lineage>
        <taxon>Bacteria</taxon>
        <taxon>Bacillati</taxon>
        <taxon>Bacillota</taxon>
        <taxon>Erysipelotrichia</taxon>
        <taxon>Erysipelotrichales</taxon>
        <taxon>Erysipelotrichaceae</taxon>
        <taxon>Faecalitalea</taxon>
    </lineage>
</organism>
<feature type="binding site" evidence="4">
    <location>
        <position position="206"/>
    </location>
    <ligand>
        <name>3-dehydroquinate</name>
        <dbReference type="ChEBI" id="CHEBI:32364"/>
    </ligand>
</feature>
<evidence type="ECO:0000313" key="5">
    <source>
        <dbReference type="EMBL" id="OUP59370.1"/>
    </source>
</evidence>
<evidence type="ECO:0000313" key="6">
    <source>
        <dbReference type="Proteomes" id="UP000195447"/>
    </source>
</evidence>
<feature type="binding site" evidence="4">
    <location>
        <position position="202"/>
    </location>
    <ligand>
        <name>3-dehydroquinate</name>
        <dbReference type="ChEBI" id="CHEBI:32364"/>
    </ligand>
</feature>
<sequence length="220" mass="25503">MKIICPFFYLNLNDALEELKAMNESACDLIEIRLDRAKAYKIEDLIQLVAHAKKKCILTLRSKQDGGEANMDHAVYEKKIIELFQVPDVIVDLELLHLQHFQDTRFKQYLDRCIISYHNFNKTPDNLNEIWKQMDIYQPYIEKVACMPQSKEDVLTLLLSCYEHKTISKKCAISMSDMGMISRIIGEMFGSEYTFCSLTTSSAPGQLPLEKMVEYLNILD</sequence>
<comment type="catalytic activity">
    <reaction evidence="1 4">
        <text>3-dehydroquinate = 3-dehydroshikimate + H2O</text>
        <dbReference type="Rhea" id="RHEA:21096"/>
        <dbReference type="ChEBI" id="CHEBI:15377"/>
        <dbReference type="ChEBI" id="CHEBI:16630"/>
        <dbReference type="ChEBI" id="CHEBI:32364"/>
        <dbReference type="EC" id="4.2.1.10"/>
    </reaction>
</comment>
<dbReference type="InterPro" id="IPR050146">
    <property type="entry name" value="Type-I_3-dehydroquinase"/>
</dbReference>
<evidence type="ECO:0000256" key="3">
    <source>
        <dbReference type="ARBA" id="ARBA00023270"/>
    </source>
</evidence>
<keyword evidence="4" id="KW-0028">Amino-acid biosynthesis</keyword>
<evidence type="ECO:0000256" key="1">
    <source>
        <dbReference type="ARBA" id="ARBA00001864"/>
    </source>
</evidence>
<dbReference type="SUPFAM" id="SSF51569">
    <property type="entry name" value="Aldolase"/>
    <property type="match status" value="1"/>
</dbReference>
<feature type="binding site" evidence="4">
    <location>
        <position position="61"/>
    </location>
    <ligand>
        <name>3-dehydroquinate</name>
        <dbReference type="ChEBI" id="CHEBI:32364"/>
    </ligand>
</feature>
<keyword evidence="4" id="KW-0057">Aromatic amino acid biosynthesis</keyword>
<feature type="binding site" evidence="4">
    <location>
        <position position="183"/>
    </location>
    <ligand>
        <name>3-dehydroquinate</name>
        <dbReference type="ChEBI" id="CHEBI:32364"/>
    </ligand>
</feature>
<dbReference type="PANTHER" id="PTHR43699">
    <property type="entry name" value="3-DEHYDROQUINATE DEHYDRATASE"/>
    <property type="match status" value="1"/>
</dbReference>
<feature type="binding site" evidence="4">
    <location>
        <begin position="31"/>
        <end position="33"/>
    </location>
    <ligand>
        <name>3-dehydroquinate</name>
        <dbReference type="ChEBI" id="CHEBI:32364"/>
    </ligand>
</feature>
<dbReference type="Gene3D" id="3.20.20.70">
    <property type="entry name" value="Aldolase class I"/>
    <property type="match status" value="1"/>
</dbReference>
<comment type="subunit">
    <text evidence="4">Homodimer.</text>
</comment>
<dbReference type="EC" id="4.2.1.10" evidence="4"/>
<dbReference type="InterPro" id="IPR001381">
    <property type="entry name" value="DHquinase_I"/>
</dbReference>
<gene>
    <name evidence="4" type="primary">aroD</name>
    <name evidence="5" type="ORF">B5F14_07420</name>
</gene>
<dbReference type="NCBIfam" id="TIGR01093">
    <property type="entry name" value="aroD"/>
    <property type="match status" value="1"/>
</dbReference>
<comment type="pathway">
    <text evidence="4">Metabolic intermediate biosynthesis; chorismate biosynthesis; chorismate from D-erythrose 4-phosphate and phosphoenolpyruvate: step 3/7.</text>
</comment>
<dbReference type="GO" id="GO:0046279">
    <property type="term" value="P:3,4-dihydroxybenzoate biosynthetic process"/>
    <property type="evidence" value="ECO:0007669"/>
    <property type="project" value="TreeGrafter"/>
</dbReference>
<dbReference type="GO" id="GO:0009423">
    <property type="term" value="P:chorismate biosynthetic process"/>
    <property type="evidence" value="ECO:0007669"/>
    <property type="project" value="UniProtKB-UniRule"/>
</dbReference>
<feature type="active site" description="Proton donor/acceptor" evidence="4">
    <location>
        <position position="118"/>
    </location>
</feature>
<protein>
    <recommendedName>
        <fullName evidence="4">3-dehydroquinate dehydratase</fullName>
        <shortName evidence="4">3-dehydroquinase</shortName>
        <ecNumber evidence="4">4.2.1.10</ecNumber>
    </recommendedName>
    <alternativeName>
        <fullName evidence="4">Type I DHQase</fullName>
    </alternativeName>
    <alternativeName>
        <fullName evidence="4">Type I dehydroquinase</fullName>
        <shortName evidence="4">DHQ1</shortName>
    </alternativeName>
</protein>
<dbReference type="HAMAP" id="MF_00214">
    <property type="entry name" value="AroD"/>
    <property type="match status" value="1"/>
</dbReference>
<comment type="caution">
    <text evidence="4">Lacks conserved residue(s) required for the propagation of feature annotation.</text>
</comment>
<dbReference type="GO" id="GO:0003855">
    <property type="term" value="F:3-dehydroquinate dehydratase activity"/>
    <property type="evidence" value="ECO:0007669"/>
    <property type="project" value="UniProtKB-UniRule"/>
</dbReference>
<keyword evidence="2 4" id="KW-0456">Lyase</keyword>
<dbReference type="GO" id="GO:0008652">
    <property type="term" value="P:amino acid biosynthetic process"/>
    <property type="evidence" value="ECO:0007669"/>
    <property type="project" value="UniProtKB-KW"/>
</dbReference>
<accession>A0A1Y4LU53</accession>
<dbReference type="Pfam" id="PF01487">
    <property type="entry name" value="DHquinase_I"/>
    <property type="match status" value="1"/>
</dbReference>
<comment type="caution">
    <text evidence="5">The sequence shown here is derived from an EMBL/GenBank/DDBJ whole genome shotgun (WGS) entry which is preliminary data.</text>
</comment>
<keyword evidence="3 4" id="KW-0704">Schiff base</keyword>
<dbReference type="CDD" id="cd00502">
    <property type="entry name" value="DHQase_I"/>
    <property type="match status" value="1"/>
</dbReference>
<dbReference type="RefSeq" id="WP_087158854.1">
    <property type="nucleotide sequence ID" value="NZ_NFKM01000014.1"/>
</dbReference>
<dbReference type="InterPro" id="IPR013785">
    <property type="entry name" value="Aldolase_TIM"/>
</dbReference>
<dbReference type="Proteomes" id="UP000195447">
    <property type="component" value="Unassembled WGS sequence"/>
</dbReference>
<name>A0A1Y4LU53_9FIRM</name>
<evidence type="ECO:0000256" key="2">
    <source>
        <dbReference type="ARBA" id="ARBA00023239"/>
    </source>
</evidence>
<feature type="active site" description="Schiff-base intermediate with substrate" evidence="4">
    <location>
        <position position="143"/>
    </location>
</feature>
<dbReference type="UniPathway" id="UPA00053">
    <property type="reaction ID" value="UER00086"/>
</dbReference>
<dbReference type="AlphaFoldDB" id="A0A1Y4LU53"/>
<proteinExistence type="inferred from homology"/>
<comment type="function">
    <text evidence="4">Involved in the third step of the chorismate pathway, which leads to the biosynthesis of aromatic amino acids. Catalyzes the cis-dehydration of 3-dehydroquinate (DHQ) and introduces the first double bond of the aromatic ring to yield 3-dehydroshikimate.</text>
</comment>
<keyword evidence="6" id="KW-1185">Reference proteome</keyword>